<proteinExistence type="predicted"/>
<dbReference type="Proteomes" id="UP000799757">
    <property type="component" value="Unassembled WGS sequence"/>
</dbReference>
<feature type="compositionally biased region" description="Polar residues" evidence="1">
    <location>
        <begin position="1"/>
        <end position="20"/>
    </location>
</feature>
<protein>
    <submittedName>
        <fullName evidence="2">Uncharacterized protein</fullName>
    </submittedName>
</protein>
<keyword evidence="3" id="KW-1185">Reference proteome</keyword>
<dbReference type="AlphaFoldDB" id="A0A6A6WWW7"/>
<evidence type="ECO:0000313" key="3">
    <source>
        <dbReference type="Proteomes" id="UP000799757"/>
    </source>
</evidence>
<evidence type="ECO:0000313" key="2">
    <source>
        <dbReference type="EMBL" id="KAF2788589.1"/>
    </source>
</evidence>
<evidence type="ECO:0000256" key="1">
    <source>
        <dbReference type="SAM" id="MobiDB-lite"/>
    </source>
</evidence>
<sequence length="113" mass="12162">MQIRCTSSASITPGTASSMHSADRRSRCIACSNSAPGGRPANALFTPSRTYDVRFFDLGGVICTGEQCLATAAATRQPKHPYFASRGWPPELGYPHPVLCLPPFFPTRSLGLF</sequence>
<organism evidence="2 3">
    <name type="scientific">Melanomma pulvis-pyrius CBS 109.77</name>
    <dbReference type="NCBI Taxonomy" id="1314802"/>
    <lineage>
        <taxon>Eukaryota</taxon>
        <taxon>Fungi</taxon>
        <taxon>Dikarya</taxon>
        <taxon>Ascomycota</taxon>
        <taxon>Pezizomycotina</taxon>
        <taxon>Dothideomycetes</taxon>
        <taxon>Pleosporomycetidae</taxon>
        <taxon>Pleosporales</taxon>
        <taxon>Melanommataceae</taxon>
        <taxon>Melanomma</taxon>
    </lineage>
</organism>
<reference evidence="2" key="1">
    <citation type="journal article" date="2020" name="Stud. Mycol.">
        <title>101 Dothideomycetes genomes: a test case for predicting lifestyles and emergence of pathogens.</title>
        <authorList>
            <person name="Haridas S."/>
            <person name="Albert R."/>
            <person name="Binder M."/>
            <person name="Bloem J."/>
            <person name="Labutti K."/>
            <person name="Salamov A."/>
            <person name="Andreopoulos B."/>
            <person name="Baker S."/>
            <person name="Barry K."/>
            <person name="Bills G."/>
            <person name="Bluhm B."/>
            <person name="Cannon C."/>
            <person name="Castanera R."/>
            <person name="Culley D."/>
            <person name="Daum C."/>
            <person name="Ezra D."/>
            <person name="Gonzalez J."/>
            <person name="Henrissat B."/>
            <person name="Kuo A."/>
            <person name="Liang C."/>
            <person name="Lipzen A."/>
            <person name="Lutzoni F."/>
            <person name="Magnuson J."/>
            <person name="Mondo S."/>
            <person name="Nolan M."/>
            <person name="Ohm R."/>
            <person name="Pangilinan J."/>
            <person name="Park H.-J."/>
            <person name="Ramirez L."/>
            <person name="Alfaro M."/>
            <person name="Sun H."/>
            <person name="Tritt A."/>
            <person name="Yoshinaga Y."/>
            <person name="Zwiers L.-H."/>
            <person name="Turgeon B."/>
            <person name="Goodwin S."/>
            <person name="Spatafora J."/>
            <person name="Crous P."/>
            <person name="Grigoriev I."/>
        </authorList>
    </citation>
    <scope>NUCLEOTIDE SEQUENCE</scope>
    <source>
        <strain evidence="2">CBS 109.77</strain>
    </source>
</reference>
<name>A0A6A6WWW7_9PLEO</name>
<dbReference type="EMBL" id="MU002203">
    <property type="protein sequence ID" value="KAF2788589.1"/>
    <property type="molecule type" value="Genomic_DNA"/>
</dbReference>
<gene>
    <name evidence="2" type="ORF">K505DRAFT_106055</name>
</gene>
<accession>A0A6A6WWW7</accession>
<feature type="region of interest" description="Disordered" evidence="1">
    <location>
        <begin position="1"/>
        <end position="23"/>
    </location>
</feature>